<dbReference type="EMBL" id="VUJU01000265">
    <property type="protein sequence ID" value="KAF0771685.1"/>
    <property type="molecule type" value="Genomic_DNA"/>
</dbReference>
<evidence type="ECO:0000313" key="2">
    <source>
        <dbReference type="EMBL" id="KAF0771685.1"/>
    </source>
</evidence>
<gene>
    <name evidence="2" type="ORF">FWK35_00001873</name>
</gene>
<protein>
    <submittedName>
        <fullName evidence="2">NF-kappa-B-repressing factor-like</fullName>
    </submittedName>
</protein>
<dbReference type="PROSITE" id="PS50174">
    <property type="entry name" value="G_PATCH"/>
    <property type="match status" value="1"/>
</dbReference>
<evidence type="ECO:0000259" key="1">
    <source>
        <dbReference type="PROSITE" id="PS50174"/>
    </source>
</evidence>
<keyword evidence="3" id="KW-1185">Reference proteome</keyword>
<sequence length="187" mass="21471">MECIRNQLWILLKTNLKMLLMTREKKYDNKQKTFVTDSNATKAKDNFEAKLYIEENLITVGGGILENVARQNVSIIAYKILKEMCFTLILKNDTQCQISLANVMNNSIEVLNSTRGHDKIIADNNIGCMMLKNMGWKEGDELGKNNQGVKSPIEIYWKNELEIKSSYSQQPFTVHNFDRRSGTVSRV</sequence>
<comment type="caution">
    <text evidence="2">The sequence shown here is derived from an EMBL/GenBank/DDBJ whole genome shotgun (WGS) entry which is preliminary data.</text>
</comment>
<dbReference type="SMART" id="SM00443">
    <property type="entry name" value="G_patch"/>
    <property type="match status" value="1"/>
</dbReference>
<dbReference type="AlphaFoldDB" id="A0A6G0ZK97"/>
<organism evidence="2 3">
    <name type="scientific">Aphis craccivora</name>
    <name type="common">Cowpea aphid</name>
    <dbReference type="NCBI Taxonomy" id="307492"/>
    <lineage>
        <taxon>Eukaryota</taxon>
        <taxon>Metazoa</taxon>
        <taxon>Ecdysozoa</taxon>
        <taxon>Arthropoda</taxon>
        <taxon>Hexapoda</taxon>
        <taxon>Insecta</taxon>
        <taxon>Pterygota</taxon>
        <taxon>Neoptera</taxon>
        <taxon>Paraneoptera</taxon>
        <taxon>Hemiptera</taxon>
        <taxon>Sternorrhyncha</taxon>
        <taxon>Aphidomorpha</taxon>
        <taxon>Aphidoidea</taxon>
        <taxon>Aphididae</taxon>
        <taxon>Aphidini</taxon>
        <taxon>Aphis</taxon>
        <taxon>Aphis</taxon>
    </lineage>
</organism>
<name>A0A6G0ZK97_APHCR</name>
<dbReference type="OrthoDB" id="2359216at2759"/>
<feature type="domain" description="G-patch" evidence="1">
    <location>
        <begin position="123"/>
        <end position="154"/>
    </location>
</feature>
<accession>A0A6G0ZK97</accession>
<proteinExistence type="predicted"/>
<evidence type="ECO:0000313" key="3">
    <source>
        <dbReference type="Proteomes" id="UP000478052"/>
    </source>
</evidence>
<dbReference type="Pfam" id="PF01585">
    <property type="entry name" value="G-patch"/>
    <property type="match status" value="1"/>
</dbReference>
<reference evidence="2 3" key="1">
    <citation type="submission" date="2019-08" db="EMBL/GenBank/DDBJ databases">
        <title>Whole genome of Aphis craccivora.</title>
        <authorList>
            <person name="Voronova N.V."/>
            <person name="Shulinski R.S."/>
            <person name="Bandarenka Y.V."/>
            <person name="Zhorov D.G."/>
            <person name="Warner D."/>
        </authorList>
    </citation>
    <scope>NUCLEOTIDE SEQUENCE [LARGE SCALE GENOMIC DNA]</scope>
    <source>
        <strain evidence="2">180601</strain>
        <tissue evidence="2">Whole Body</tissue>
    </source>
</reference>
<dbReference type="GO" id="GO:0003676">
    <property type="term" value="F:nucleic acid binding"/>
    <property type="evidence" value="ECO:0007669"/>
    <property type="project" value="InterPro"/>
</dbReference>
<dbReference type="InterPro" id="IPR000467">
    <property type="entry name" value="G_patch_dom"/>
</dbReference>
<dbReference type="Proteomes" id="UP000478052">
    <property type="component" value="Unassembled WGS sequence"/>
</dbReference>